<dbReference type="PROSITE" id="PS51409">
    <property type="entry name" value="ARGINASE_2"/>
    <property type="match status" value="1"/>
</dbReference>
<proteinExistence type="inferred from homology"/>
<dbReference type="STRING" id="908615.SAMN05421540_10168"/>
<dbReference type="Pfam" id="PF00491">
    <property type="entry name" value="Arginase"/>
    <property type="match status" value="1"/>
</dbReference>
<gene>
    <name evidence="2" type="ORF">SAMN05421540_10168</name>
</gene>
<evidence type="ECO:0000313" key="3">
    <source>
        <dbReference type="Proteomes" id="UP000198820"/>
    </source>
</evidence>
<dbReference type="InterPro" id="IPR006035">
    <property type="entry name" value="Ureohydrolase"/>
</dbReference>
<protein>
    <submittedName>
        <fullName evidence="2">Arginase family protein</fullName>
    </submittedName>
</protein>
<dbReference type="GO" id="GO:0046872">
    <property type="term" value="F:metal ion binding"/>
    <property type="evidence" value="ECO:0007669"/>
    <property type="project" value="InterPro"/>
</dbReference>
<evidence type="ECO:0000256" key="1">
    <source>
        <dbReference type="PROSITE-ProRule" id="PRU00742"/>
    </source>
</evidence>
<dbReference type="Proteomes" id="UP000198820">
    <property type="component" value="Unassembled WGS sequence"/>
</dbReference>
<evidence type="ECO:0000313" key="2">
    <source>
        <dbReference type="EMBL" id="SDZ73530.1"/>
    </source>
</evidence>
<reference evidence="2 3" key="1">
    <citation type="submission" date="2016-10" db="EMBL/GenBank/DDBJ databases">
        <authorList>
            <person name="de Groot N.N."/>
        </authorList>
    </citation>
    <scope>NUCLEOTIDE SEQUENCE [LARGE SCALE GENOMIC DNA]</scope>
    <source>
        <strain evidence="2 3">DSM 23581</strain>
    </source>
</reference>
<organism evidence="2 3">
    <name type="scientific">Psychroflexus halocasei</name>
    <dbReference type="NCBI Taxonomy" id="908615"/>
    <lineage>
        <taxon>Bacteria</taxon>
        <taxon>Pseudomonadati</taxon>
        <taxon>Bacteroidota</taxon>
        <taxon>Flavobacteriia</taxon>
        <taxon>Flavobacteriales</taxon>
        <taxon>Flavobacteriaceae</taxon>
        <taxon>Psychroflexus</taxon>
    </lineage>
</organism>
<dbReference type="SUPFAM" id="SSF52768">
    <property type="entry name" value="Arginase/deacetylase"/>
    <property type="match status" value="1"/>
</dbReference>
<dbReference type="EMBL" id="FNQF01000001">
    <property type="protein sequence ID" value="SDZ73530.1"/>
    <property type="molecule type" value="Genomic_DNA"/>
</dbReference>
<dbReference type="GO" id="GO:0016813">
    <property type="term" value="F:hydrolase activity, acting on carbon-nitrogen (but not peptide) bonds, in linear amidines"/>
    <property type="evidence" value="ECO:0007669"/>
    <property type="project" value="UniProtKB-ARBA"/>
</dbReference>
<comment type="similarity">
    <text evidence="1">Belongs to the arginase family.</text>
</comment>
<sequence>MSFEFLKPVSESLKNKFETAETTRLFRRVDFYEHVSDFDFSFYDIAILSIDDARNSVKPNRHQVDYDAIRESFYRLHSGSWKSEILDLGHISQGESVEDTYFVVKNIVSELYKQNVVCLVLGGSQDLSFPLYRAFDNHEYMVNLTSIDTKFDLGSADENFSNHSYMGKIVVDEPYNLFNYSNLGFLTFYNAQEEIDLMDQLYFEAIRYGELHKDITLVEPTLRDSDLISFDVTSIKASTLQDHQHTMPNGFDGMQACAMSRYSGMSNHAKCFFLSELQSISSSQVFNELIAQMMWYFLEGYHLRQPEKLNSENRMLTSYKVAIDFQNDEYLEFVKSELTNKWWIKTPEKFLDNNNNKHALLSCSENDYLEACKGNVPEKWYRAKLKGYF</sequence>
<dbReference type="InterPro" id="IPR023696">
    <property type="entry name" value="Ureohydrolase_dom_sf"/>
</dbReference>
<name>A0A1H3VFM5_9FLAO</name>
<accession>A0A1H3VFM5</accession>
<dbReference type="AlphaFoldDB" id="A0A1H3VFM5"/>
<dbReference type="RefSeq" id="WP_093237784.1">
    <property type="nucleotide sequence ID" value="NZ_FNQF01000001.1"/>
</dbReference>
<dbReference type="Gene3D" id="3.40.800.10">
    <property type="entry name" value="Ureohydrolase domain"/>
    <property type="match status" value="1"/>
</dbReference>
<keyword evidence="3" id="KW-1185">Reference proteome</keyword>
<dbReference type="CDD" id="cd09988">
    <property type="entry name" value="Formimidoylglutamase"/>
    <property type="match status" value="1"/>
</dbReference>